<comment type="similarity">
    <text evidence="1">Belongs to the stealth family.</text>
</comment>
<reference evidence="13" key="1">
    <citation type="journal article" date="2019" name="Int. J. Syst. Evol. Microbiol.">
        <title>The Global Catalogue of Microorganisms (GCM) 10K type strain sequencing project: providing services to taxonomists for standard genome sequencing and annotation.</title>
        <authorList>
            <consortium name="The Broad Institute Genomics Platform"/>
            <consortium name="The Broad Institute Genome Sequencing Center for Infectious Disease"/>
            <person name="Wu L."/>
            <person name="Ma J."/>
        </authorList>
    </citation>
    <scope>NUCLEOTIDE SEQUENCE [LARGE SCALE GENOMIC DNA]</scope>
    <source>
        <strain evidence="13">CGMCC 1.13681</strain>
    </source>
</reference>
<accession>A0ABW2GCL0</accession>
<dbReference type="Gene3D" id="3.40.50.2000">
    <property type="entry name" value="Glycogen Phosphorylase B"/>
    <property type="match status" value="2"/>
</dbReference>
<feature type="compositionally biased region" description="Low complexity" evidence="5">
    <location>
        <begin position="8"/>
        <end position="21"/>
    </location>
</feature>
<dbReference type="Proteomes" id="UP001596413">
    <property type="component" value="Unassembled WGS sequence"/>
</dbReference>
<organism evidence="12 13">
    <name type="scientific">Streptomyces polyrhachis</name>
    <dbReference type="NCBI Taxonomy" id="1282885"/>
    <lineage>
        <taxon>Bacteria</taxon>
        <taxon>Bacillati</taxon>
        <taxon>Actinomycetota</taxon>
        <taxon>Actinomycetes</taxon>
        <taxon>Kitasatosporales</taxon>
        <taxon>Streptomycetaceae</taxon>
        <taxon>Streptomyces</taxon>
    </lineage>
</organism>
<feature type="compositionally biased region" description="Basic and acidic residues" evidence="5">
    <location>
        <begin position="450"/>
        <end position="460"/>
    </location>
</feature>
<evidence type="ECO:0000259" key="9">
    <source>
        <dbReference type="Pfam" id="PF17101"/>
    </source>
</evidence>
<gene>
    <name evidence="12" type="ORF">ACFQLX_10250</name>
</gene>
<feature type="domain" description="Glycosyltransferase subfamily 4-like N-terminal" evidence="8">
    <location>
        <begin position="37"/>
        <end position="220"/>
    </location>
</feature>
<evidence type="ECO:0000313" key="12">
    <source>
        <dbReference type="EMBL" id="MFC7218544.1"/>
    </source>
</evidence>
<dbReference type="InterPro" id="IPR047141">
    <property type="entry name" value="Stealth"/>
</dbReference>
<dbReference type="InterPro" id="IPR031357">
    <property type="entry name" value="Stealth_CR3"/>
</dbReference>
<dbReference type="Pfam" id="PF17101">
    <property type="entry name" value="Stealth_CR1"/>
    <property type="match status" value="1"/>
</dbReference>
<proteinExistence type="inferred from homology"/>
<evidence type="ECO:0000259" key="10">
    <source>
        <dbReference type="Pfam" id="PF17102"/>
    </source>
</evidence>
<dbReference type="InterPro" id="IPR001296">
    <property type="entry name" value="Glyco_trans_1"/>
</dbReference>
<feature type="region of interest" description="Disordered" evidence="5">
    <location>
        <begin position="606"/>
        <end position="627"/>
    </location>
</feature>
<keyword evidence="2" id="KW-0328">Glycosyltransferase</keyword>
<dbReference type="Pfam" id="PF11380">
    <property type="entry name" value="Stealth_CR2"/>
    <property type="match status" value="1"/>
</dbReference>
<evidence type="ECO:0000256" key="1">
    <source>
        <dbReference type="ARBA" id="ARBA00007583"/>
    </source>
</evidence>
<evidence type="ECO:0000256" key="2">
    <source>
        <dbReference type="ARBA" id="ARBA00022676"/>
    </source>
</evidence>
<evidence type="ECO:0000259" key="8">
    <source>
        <dbReference type="Pfam" id="PF13439"/>
    </source>
</evidence>
<evidence type="ECO:0000256" key="5">
    <source>
        <dbReference type="SAM" id="MobiDB-lite"/>
    </source>
</evidence>
<dbReference type="Pfam" id="PF13439">
    <property type="entry name" value="Glyco_transf_4"/>
    <property type="match status" value="1"/>
</dbReference>
<evidence type="ECO:0000256" key="3">
    <source>
        <dbReference type="ARBA" id="ARBA00022679"/>
    </source>
</evidence>
<evidence type="ECO:0000259" key="6">
    <source>
        <dbReference type="Pfam" id="PF00534"/>
    </source>
</evidence>
<dbReference type="RefSeq" id="WP_386413913.1">
    <property type="nucleotide sequence ID" value="NZ_JBHSZO010000012.1"/>
</dbReference>
<dbReference type="InterPro" id="IPR021520">
    <property type="entry name" value="Stealth_CR2"/>
</dbReference>
<feature type="domain" description="Stealth protein CR2 conserved region 2" evidence="7">
    <location>
        <begin position="695"/>
        <end position="800"/>
    </location>
</feature>
<dbReference type="CDD" id="cd03820">
    <property type="entry name" value="GT4_AmsD-like"/>
    <property type="match status" value="1"/>
</dbReference>
<dbReference type="SUPFAM" id="SSF53756">
    <property type="entry name" value="UDP-Glycosyltransferase/glycogen phosphorylase"/>
    <property type="match status" value="1"/>
</dbReference>
<feature type="region of interest" description="Disordered" evidence="5">
    <location>
        <begin position="416"/>
        <end position="460"/>
    </location>
</feature>
<feature type="domain" description="Stealth protein CR3 conserved region 3" evidence="10">
    <location>
        <begin position="846"/>
        <end position="893"/>
    </location>
</feature>
<dbReference type="InterPro" id="IPR028098">
    <property type="entry name" value="Glyco_trans_4-like_N"/>
</dbReference>
<protein>
    <submittedName>
        <fullName evidence="12">Stealth conserved region 3 domain-containing protein</fullName>
    </submittedName>
</protein>
<feature type="domain" description="Stealth protein CR1 conserved region 1" evidence="9">
    <location>
        <begin position="652"/>
        <end position="679"/>
    </location>
</feature>
<dbReference type="EMBL" id="JBHSZO010000012">
    <property type="protein sequence ID" value="MFC7218544.1"/>
    <property type="molecule type" value="Genomic_DNA"/>
</dbReference>
<feature type="domain" description="Stealth protein CR4 conserved region 4" evidence="11">
    <location>
        <begin position="921"/>
        <end position="966"/>
    </location>
</feature>
<dbReference type="Pfam" id="PF17103">
    <property type="entry name" value="Stealth_CR4"/>
    <property type="match status" value="1"/>
</dbReference>
<evidence type="ECO:0000256" key="4">
    <source>
        <dbReference type="ARBA" id="ARBA00023169"/>
    </source>
</evidence>
<feature type="compositionally biased region" description="Basic and acidic residues" evidence="5">
    <location>
        <begin position="416"/>
        <end position="426"/>
    </location>
</feature>
<dbReference type="PANTHER" id="PTHR24045:SF0">
    <property type="entry name" value="N-ACETYLGLUCOSAMINE-1-PHOSPHOTRANSFERASE SUBUNITS ALPHA_BETA"/>
    <property type="match status" value="1"/>
</dbReference>
<feature type="region of interest" description="Disordered" evidence="5">
    <location>
        <begin position="1"/>
        <end position="21"/>
    </location>
</feature>
<feature type="domain" description="Glycosyl transferase family 1" evidence="6">
    <location>
        <begin position="234"/>
        <end position="386"/>
    </location>
</feature>
<dbReference type="Pfam" id="PF00534">
    <property type="entry name" value="Glycos_transf_1"/>
    <property type="match status" value="1"/>
</dbReference>
<keyword evidence="4" id="KW-0270">Exopolysaccharide synthesis</keyword>
<dbReference type="Pfam" id="PF17102">
    <property type="entry name" value="Stealth_CR3"/>
    <property type="match status" value="1"/>
</dbReference>
<dbReference type="InterPro" id="IPR031356">
    <property type="entry name" value="Stealth_CR4"/>
</dbReference>
<evidence type="ECO:0000313" key="13">
    <source>
        <dbReference type="Proteomes" id="UP001596413"/>
    </source>
</evidence>
<keyword evidence="3" id="KW-0808">Transferase</keyword>
<dbReference type="PANTHER" id="PTHR24045">
    <property type="match status" value="1"/>
</dbReference>
<sequence length="966" mass="105219">MTPSPAKSPTQSPAQRPAQTPAPAMKLTFLITWIDEMGGTERAVLTQARHLAAAGHEVEVLGVFRTREESFFAAGDGVRVRYLVDRTGPWPRPVRAHTLGEDECRALAARRSTIVDPRWEPAFDGLSDAELALALRSLDADAVITTSPALMSAVADLAPAGVLTVHQEHRASQVRGDTGGPLLARAPEMDAVVVPTDWTRGWLAESLGACAPRLEVIPNALPEGFRPRSSRAGRTVVVAGRLVADKRIDHAVIAFAKARVEHPGWRLRIFGDGPLTGRVRRLVGELGLHNHVELLGATRHMADEWAKASLAVLPSTAEGFGLVLAEALAAGVPAVAYDVPSGPVEIIRHGVDGLLVPPGDTEALAAAMGRLMGDEHLLHTLGENAARGAGRFAAREVDARWEALLRELYDQRLDPRRQARRADRAARRQAVAGGGFQPQATASPLSPSRGEQREREDELMRTALPLRRLVRSAGQLAEIRDDLRAGDAYEANLDLAADALESAAIPYVLLRTTTGHPHRRLAVDAALRQQVYEALAAAYAGQAVYAELLNPATDAPGAVLAERTPELGETAGLRLYRPCVTAGRTLRYGPLFGCDIEFWDRDETGTPTTPTRPHALGTTLPALRPDTATRAGGRERTTLECFTAPLVTDLDFPVDAVYTWVDDTDPAWRTRLDARRAGLGLDAAGSAVAGDAPVRFRNRDELRYSLRSLAMYAPWIRRVFLVTDDQRPEWLAAEHPGLELVAHRDVFAEPDALPVFNSHAIESQLHRIEGLSEHFLYVNDDVFLGRTLTPGAFFHSNGATRFFWSPTAVPAGAATEHDEPVFAAAKNNRELLRSRFGVAATHCFLHTPHALRRSVLERMHEEFPEALGRTARSPLRGWRDVAPLSSLAHHYGYLTGSAVPGSLRYGYVDMGRREQQAQLSRLLATRGKDAFCLGEGPEADVPAEEQAAVMRAFLEAYFPVPGPYER</sequence>
<evidence type="ECO:0000259" key="11">
    <source>
        <dbReference type="Pfam" id="PF17103"/>
    </source>
</evidence>
<comment type="caution">
    <text evidence="12">The sequence shown here is derived from an EMBL/GenBank/DDBJ whole genome shotgun (WGS) entry which is preliminary data.</text>
</comment>
<evidence type="ECO:0000259" key="7">
    <source>
        <dbReference type="Pfam" id="PF11380"/>
    </source>
</evidence>
<keyword evidence="13" id="KW-1185">Reference proteome</keyword>
<dbReference type="InterPro" id="IPR031358">
    <property type="entry name" value="Stealth_CR1"/>
</dbReference>
<name>A0ABW2GCL0_9ACTN</name>